<feature type="transmembrane region" description="Helical" evidence="7">
    <location>
        <begin position="144"/>
        <end position="162"/>
    </location>
</feature>
<gene>
    <name evidence="8" type="ORF">G3M58_05470</name>
</gene>
<keyword evidence="6 7" id="KW-0472">Membrane</keyword>
<feature type="transmembrane region" description="Helical" evidence="7">
    <location>
        <begin position="6"/>
        <end position="22"/>
    </location>
</feature>
<feature type="transmembrane region" description="Helical" evidence="7">
    <location>
        <begin position="299"/>
        <end position="319"/>
    </location>
</feature>
<keyword evidence="3 8" id="KW-0808">Transferase</keyword>
<protein>
    <submittedName>
        <fullName evidence="8">Undecaprenyl/decaprenyl-phosphate alpha-N-acetylglucosaminyl 1-phosphate transferase</fullName>
    </submittedName>
</protein>
<dbReference type="GO" id="GO:0044038">
    <property type="term" value="P:cell wall macromolecule biosynthetic process"/>
    <property type="evidence" value="ECO:0007669"/>
    <property type="project" value="TreeGrafter"/>
</dbReference>
<feature type="transmembrane region" description="Helical" evidence="7">
    <location>
        <begin position="224"/>
        <end position="246"/>
    </location>
</feature>
<evidence type="ECO:0000256" key="5">
    <source>
        <dbReference type="ARBA" id="ARBA00022989"/>
    </source>
</evidence>
<keyword evidence="4 7" id="KW-0812">Transmembrane</keyword>
<feature type="transmembrane region" description="Helical" evidence="7">
    <location>
        <begin position="191"/>
        <end position="212"/>
    </location>
</feature>
<accession>A0A6G3WK36</accession>
<organism evidence="8">
    <name type="scientific">Streptomyces sp. SID7499</name>
    <dbReference type="NCBI Taxonomy" id="2706086"/>
    <lineage>
        <taxon>Bacteria</taxon>
        <taxon>Bacillati</taxon>
        <taxon>Actinomycetota</taxon>
        <taxon>Actinomycetes</taxon>
        <taxon>Kitasatosporales</taxon>
        <taxon>Streptomycetaceae</taxon>
        <taxon>Streptomyces</taxon>
    </lineage>
</organism>
<dbReference type="AlphaFoldDB" id="A0A6G3WK36"/>
<proteinExistence type="predicted"/>
<dbReference type="PANTHER" id="PTHR22926:SF3">
    <property type="entry name" value="UNDECAPRENYL-PHOSPHATE ALPHA-N-ACETYLGLUCOSAMINYL 1-PHOSPHATE TRANSFERASE"/>
    <property type="match status" value="1"/>
</dbReference>
<dbReference type="EMBL" id="JAAGMN010000564">
    <property type="protein sequence ID" value="NEE05879.1"/>
    <property type="molecule type" value="Genomic_DNA"/>
</dbReference>
<evidence type="ECO:0000256" key="3">
    <source>
        <dbReference type="ARBA" id="ARBA00022679"/>
    </source>
</evidence>
<evidence type="ECO:0000256" key="1">
    <source>
        <dbReference type="ARBA" id="ARBA00004651"/>
    </source>
</evidence>
<feature type="transmembrane region" description="Helical" evidence="7">
    <location>
        <begin position="119"/>
        <end position="137"/>
    </location>
</feature>
<evidence type="ECO:0000256" key="6">
    <source>
        <dbReference type="ARBA" id="ARBA00023136"/>
    </source>
</evidence>
<dbReference type="InterPro" id="IPR000715">
    <property type="entry name" value="Glycosyl_transferase_4"/>
</dbReference>
<keyword evidence="2" id="KW-1003">Cell membrane</keyword>
<dbReference type="Pfam" id="PF00953">
    <property type="entry name" value="Glycos_transf_4"/>
    <property type="match status" value="1"/>
</dbReference>
<evidence type="ECO:0000313" key="8">
    <source>
        <dbReference type="EMBL" id="NEE05879.1"/>
    </source>
</evidence>
<feature type="transmembrane region" description="Helical" evidence="7">
    <location>
        <begin position="42"/>
        <end position="64"/>
    </location>
</feature>
<evidence type="ECO:0000256" key="4">
    <source>
        <dbReference type="ARBA" id="ARBA00022692"/>
    </source>
</evidence>
<dbReference type="GO" id="GO:0071555">
    <property type="term" value="P:cell wall organization"/>
    <property type="evidence" value="ECO:0007669"/>
    <property type="project" value="TreeGrafter"/>
</dbReference>
<keyword evidence="5 7" id="KW-1133">Transmembrane helix</keyword>
<comment type="subcellular location">
    <subcellularLocation>
        <location evidence="1">Cell membrane</location>
        <topology evidence="1">Multi-pass membrane protein</topology>
    </subcellularLocation>
</comment>
<comment type="caution">
    <text evidence="8">The sequence shown here is derived from an EMBL/GenBank/DDBJ whole genome shotgun (WGS) entry which is preliminary data.</text>
</comment>
<dbReference type="PANTHER" id="PTHR22926">
    <property type="entry name" value="PHOSPHO-N-ACETYLMURAMOYL-PENTAPEPTIDE-TRANSFERASE"/>
    <property type="match status" value="1"/>
</dbReference>
<dbReference type="GO" id="GO:0005886">
    <property type="term" value="C:plasma membrane"/>
    <property type="evidence" value="ECO:0007669"/>
    <property type="project" value="UniProtKB-SubCell"/>
</dbReference>
<dbReference type="GO" id="GO:0016780">
    <property type="term" value="F:phosphotransferase activity, for other substituted phosphate groups"/>
    <property type="evidence" value="ECO:0007669"/>
    <property type="project" value="InterPro"/>
</dbReference>
<feature type="transmembrane region" description="Helical" evidence="7">
    <location>
        <begin position="267"/>
        <end position="293"/>
    </location>
</feature>
<sequence>MLYGITAAATALLLTALLAAALRTPALRLRLVERRRQRDVPLSGGVAVVLVTGLVVGAGEWLGFAPPGEGARGVLVAAGAVALLGLAGDVWRLRRRVLAAGTAVAAACVVPYGETGVGTGLLAVAWVVVVVSGFRGLDHADGLAGTVGVVAAFGVAACAAVGVMDGIAGLMSVLAAALTGFLLHNWHPARVALGGCGSMAAGFVIAVGAVYARAGWGVVESAGVLFALTAVVAADAVLVLGVRRLAGRGVGRGGPDHLAHRLRRLGLTAPGATLLLGIGALSGMLVGVLAHAGHIGAGALWWVAGGVLVVVFTLSRVPVHGPRHSVSSQVGAPLRVRNG</sequence>
<name>A0A6G3WK36_9ACTN</name>
<dbReference type="GO" id="GO:0009103">
    <property type="term" value="P:lipopolysaccharide biosynthetic process"/>
    <property type="evidence" value="ECO:0007669"/>
    <property type="project" value="TreeGrafter"/>
</dbReference>
<evidence type="ECO:0000256" key="2">
    <source>
        <dbReference type="ARBA" id="ARBA00022475"/>
    </source>
</evidence>
<evidence type="ECO:0000256" key="7">
    <source>
        <dbReference type="SAM" id="Phobius"/>
    </source>
</evidence>
<feature type="transmembrane region" description="Helical" evidence="7">
    <location>
        <begin position="70"/>
        <end position="90"/>
    </location>
</feature>
<reference evidence="8" key="1">
    <citation type="submission" date="2020-01" db="EMBL/GenBank/DDBJ databases">
        <title>Insect and environment-associated Actinomycetes.</title>
        <authorList>
            <person name="Currrie C."/>
            <person name="Chevrette M."/>
            <person name="Carlson C."/>
            <person name="Stubbendieck R."/>
            <person name="Wendt-Pienkowski E."/>
        </authorList>
    </citation>
    <scope>NUCLEOTIDE SEQUENCE</scope>
    <source>
        <strain evidence="8">SID7499</strain>
    </source>
</reference>